<sequence>MPGEEMEITTDFGHAGFGEEIDIDLDFAVGQHDGDLELADFDQTQDIQNFNVDTRDELMAEGDDASYGMIDADDIEQNEVAAAANDIEIDLGDPEENLWAQEGFHGESFENVDEIDYVEENAIDGNDVGSTSVTNVDHIEGAPTDEQPAADATEEQLPALSNEAAAQGSPQGSLRDSLQGSPKNGPTDPQHLVTVDEAPELGEDEYNRAVADEEQVSVPAALVHSLSEEQLSEQPAEEQPAKEQQPEEDYTSELINDQNKGDGDVAPGNEDFTETAGDDYVLSVAARHNIYVMYHDVAYRLFAESEDDDPNRYFLSDMSALEFTLGKFVSSLRNVIDEEVSPLDELVVTVDGLAIEIAESSKPELLNHYTFGEILTLYDKLAQNDEEGSTVDIFLHLDIIPNCLKRLMALNESAIAGIGLSEVGVFKESGPAQYLDADNQGDEYPAEEYPANEDQAREDRAGDDEAGEDQSSEDQAGESIVGEDQAGEFQADEGEPKALSQSPHEPDGYDSEGDERDDAKETEYEATAKSPSLHASVAEVETADPTKSLEETVEQDEQKKGSITNENVNEEEADDVIDYSDDDLDVSQQGKTPKSISHYPILYNGAYFCQCDDCFDLEESIDIDEKQPIITPTALEVSSRLFDHSQSGVDRMDTDEKQLIVTPTVLEVSFRSRHELLRPQLEPLNLQAITNSYVFKDQQANASLGDNVQEAQKESNDTATSENSASNQHPSPFNGLTDAAVSVATSATATLTGDDKDEIDYSDDDDAEINGGNDDLDLSVDGPPNDGTSTNGAAETPRLQLPVDDEITWESDEEDANEVPPTAPRDVVQVSPSGKRPRADSDLSESETGPIGVKRRRSS</sequence>
<accession>A0ACC0DGY8</accession>
<keyword evidence="2" id="KW-1185">Reference proteome</keyword>
<organism evidence="1 2">
    <name type="scientific">Hypoxylon rubiginosum</name>
    <dbReference type="NCBI Taxonomy" id="110542"/>
    <lineage>
        <taxon>Eukaryota</taxon>
        <taxon>Fungi</taxon>
        <taxon>Dikarya</taxon>
        <taxon>Ascomycota</taxon>
        <taxon>Pezizomycotina</taxon>
        <taxon>Sordariomycetes</taxon>
        <taxon>Xylariomycetidae</taxon>
        <taxon>Xylariales</taxon>
        <taxon>Hypoxylaceae</taxon>
        <taxon>Hypoxylon</taxon>
    </lineage>
</organism>
<evidence type="ECO:0000313" key="2">
    <source>
        <dbReference type="Proteomes" id="UP001497680"/>
    </source>
</evidence>
<gene>
    <name evidence="1" type="ORF">F4821DRAFT_254554</name>
</gene>
<protein>
    <submittedName>
        <fullName evidence="1">Uncharacterized protein</fullName>
    </submittedName>
</protein>
<proteinExistence type="predicted"/>
<reference evidence="1 2" key="1">
    <citation type="journal article" date="2022" name="New Phytol.">
        <title>Ecological generalism drives hyperdiversity of secondary metabolite gene clusters in xylarialean endophytes.</title>
        <authorList>
            <person name="Franco M.E.E."/>
            <person name="Wisecaver J.H."/>
            <person name="Arnold A.E."/>
            <person name="Ju Y.M."/>
            <person name="Slot J.C."/>
            <person name="Ahrendt S."/>
            <person name="Moore L.P."/>
            <person name="Eastman K.E."/>
            <person name="Scott K."/>
            <person name="Konkel Z."/>
            <person name="Mondo S.J."/>
            <person name="Kuo A."/>
            <person name="Hayes R.D."/>
            <person name="Haridas S."/>
            <person name="Andreopoulos B."/>
            <person name="Riley R."/>
            <person name="LaButti K."/>
            <person name="Pangilinan J."/>
            <person name="Lipzen A."/>
            <person name="Amirebrahimi M."/>
            <person name="Yan J."/>
            <person name="Adam C."/>
            <person name="Keymanesh K."/>
            <person name="Ng V."/>
            <person name="Louie K."/>
            <person name="Northen T."/>
            <person name="Drula E."/>
            <person name="Henrissat B."/>
            <person name="Hsieh H.M."/>
            <person name="Youens-Clark K."/>
            <person name="Lutzoni F."/>
            <person name="Miadlikowska J."/>
            <person name="Eastwood D.C."/>
            <person name="Hamelin R.C."/>
            <person name="Grigoriev I.V."/>
            <person name="U'Ren J.M."/>
        </authorList>
    </citation>
    <scope>NUCLEOTIDE SEQUENCE [LARGE SCALE GENOMIC DNA]</scope>
    <source>
        <strain evidence="1 2">ER1909</strain>
    </source>
</reference>
<name>A0ACC0DGY8_9PEZI</name>
<dbReference type="Proteomes" id="UP001497680">
    <property type="component" value="Unassembled WGS sequence"/>
</dbReference>
<comment type="caution">
    <text evidence="1">The sequence shown here is derived from an EMBL/GenBank/DDBJ whole genome shotgun (WGS) entry which is preliminary data.</text>
</comment>
<evidence type="ECO:0000313" key="1">
    <source>
        <dbReference type="EMBL" id="KAI6091805.1"/>
    </source>
</evidence>
<dbReference type="EMBL" id="MU394285">
    <property type="protein sequence ID" value="KAI6091805.1"/>
    <property type="molecule type" value="Genomic_DNA"/>
</dbReference>